<accession>A0ABQ9ZB62</accession>
<organism evidence="1 2">
    <name type="scientific">Daphnia magna</name>
    <dbReference type="NCBI Taxonomy" id="35525"/>
    <lineage>
        <taxon>Eukaryota</taxon>
        <taxon>Metazoa</taxon>
        <taxon>Ecdysozoa</taxon>
        <taxon>Arthropoda</taxon>
        <taxon>Crustacea</taxon>
        <taxon>Branchiopoda</taxon>
        <taxon>Diplostraca</taxon>
        <taxon>Cladocera</taxon>
        <taxon>Anomopoda</taxon>
        <taxon>Daphniidae</taxon>
        <taxon>Daphnia</taxon>
    </lineage>
</organism>
<sequence>MLTGVRTVANCWSVHSISWSHSTFDCYCYTMIWYTQMLYLHIPSDKASRDGACVLDYKCLSCLSTFHWTISPTK</sequence>
<name>A0ABQ9ZB62_9CRUS</name>
<dbReference type="Proteomes" id="UP001234178">
    <property type="component" value="Unassembled WGS sequence"/>
</dbReference>
<protein>
    <submittedName>
        <fullName evidence="1">Uncharacterized protein</fullName>
    </submittedName>
</protein>
<gene>
    <name evidence="1" type="ORF">OUZ56_019292</name>
</gene>
<evidence type="ECO:0000313" key="1">
    <source>
        <dbReference type="EMBL" id="KAK4010145.1"/>
    </source>
</evidence>
<evidence type="ECO:0000313" key="2">
    <source>
        <dbReference type="Proteomes" id="UP001234178"/>
    </source>
</evidence>
<proteinExistence type="predicted"/>
<keyword evidence="2" id="KW-1185">Reference proteome</keyword>
<reference evidence="1 2" key="1">
    <citation type="journal article" date="2023" name="Nucleic Acids Res.">
        <title>The hologenome of Daphnia magna reveals possible DNA methylation and microbiome-mediated evolution of the host genome.</title>
        <authorList>
            <person name="Chaturvedi A."/>
            <person name="Li X."/>
            <person name="Dhandapani V."/>
            <person name="Marshall H."/>
            <person name="Kissane S."/>
            <person name="Cuenca-Cambronero M."/>
            <person name="Asole G."/>
            <person name="Calvet F."/>
            <person name="Ruiz-Romero M."/>
            <person name="Marangio P."/>
            <person name="Guigo R."/>
            <person name="Rago D."/>
            <person name="Mirbahai L."/>
            <person name="Eastwood N."/>
            <person name="Colbourne J.K."/>
            <person name="Zhou J."/>
            <person name="Mallon E."/>
            <person name="Orsini L."/>
        </authorList>
    </citation>
    <scope>NUCLEOTIDE SEQUENCE [LARGE SCALE GENOMIC DNA]</scope>
    <source>
        <strain evidence="1">LRV0_1</strain>
    </source>
</reference>
<dbReference type="EMBL" id="JAOYFB010000003">
    <property type="protein sequence ID" value="KAK4010145.1"/>
    <property type="molecule type" value="Genomic_DNA"/>
</dbReference>
<comment type="caution">
    <text evidence="1">The sequence shown here is derived from an EMBL/GenBank/DDBJ whole genome shotgun (WGS) entry which is preliminary data.</text>
</comment>